<accession>A0A328C0U6</accession>
<sequence length="192" mass="22378">MTHLIIYAHPNPNSFNHAILEEVIKASGDHHVIVRDLYQLNFNPILEWQEFRNTIQHQYAEDIAEEHRYFQQAEVITLIYPLWWMGFPAILKGYLDRVIAYGFAYKDGTEKSIGLLGDKRVQQFVTLGNAVEEYRQKGYLQAFEHTLGYGLFNFCGIEKVDMHYFGEVGLSTTDYQGILNKIKHITQEIFLS</sequence>
<dbReference type="EMBL" id="PTPX01000013">
    <property type="protein sequence ID" value="RAL18740.1"/>
    <property type="molecule type" value="Genomic_DNA"/>
</dbReference>
<dbReference type="PANTHER" id="PTHR10204:SF34">
    <property type="entry name" value="NAD(P)H DEHYDROGENASE [QUINONE] 1 ISOFORM 1"/>
    <property type="match status" value="1"/>
</dbReference>
<evidence type="ECO:0000256" key="1">
    <source>
        <dbReference type="ARBA" id="ARBA00006252"/>
    </source>
</evidence>
<dbReference type="GO" id="GO:0003955">
    <property type="term" value="F:NAD(P)H dehydrogenase (quinone) activity"/>
    <property type="evidence" value="ECO:0007669"/>
    <property type="project" value="TreeGrafter"/>
</dbReference>
<evidence type="ECO:0000313" key="4">
    <source>
        <dbReference type="EMBL" id="RAL18740.1"/>
    </source>
</evidence>
<keyword evidence="2" id="KW-0560">Oxidoreductase</keyword>
<dbReference type="SUPFAM" id="SSF52218">
    <property type="entry name" value="Flavoproteins"/>
    <property type="match status" value="1"/>
</dbReference>
<comment type="caution">
    <text evidence="4">The sequence shown here is derived from an EMBL/GenBank/DDBJ whole genome shotgun (WGS) entry which is preliminary data.</text>
</comment>
<dbReference type="GO" id="GO:0005829">
    <property type="term" value="C:cytosol"/>
    <property type="evidence" value="ECO:0007669"/>
    <property type="project" value="TreeGrafter"/>
</dbReference>
<dbReference type="PANTHER" id="PTHR10204">
    <property type="entry name" value="NAD P H OXIDOREDUCTASE-RELATED"/>
    <property type="match status" value="1"/>
</dbReference>
<dbReference type="Pfam" id="PF02525">
    <property type="entry name" value="Flavodoxin_2"/>
    <property type="match status" value="1"/>
</dbReference>
<dbReference type="InterPro" id="IPR029039">
    <property type="entry name" value="Flavoprotein-like_sf"/>
</dbReference>
<keyword evidence="5" id="KW-1185">Reference proteome</keyword>
<dbReference type="Proteomes" id="UP000248689">
    <property type="component" value="Unassembled WGS sequence"/>
</dbReference>
<gene>
    <name evidence="4" type="ORF">C5N92_06285</name>
</gene>
<protein>
    <submittedName>
        <fullName evidence="4">NAD(P)H oxidoreductase</fullName>
    </submittedName>
</protein>
<dbReference type="Gene3D" id="3.40.50.360">
    <property type="match status" value="1"/>
</dbReference>
<evidence type="ECO:0000313" key="5">
    <source>
        <dbReference type="Proteomes" id="UP000248689"/>
    </source>
</evidence>
<reference evidence="5" key="1">
    <citation type="submission" date="2018-02" db="EMBL/GenBank/DDBJ databases">
        <title>Glaesserella australis sp. nov., isolated from the lungs of pigs.</title>
        <authorList>
            <person name="Turni C."/>
            <person name="Christensen H."/>
        </authorList>
    </citation>
    <scope>NUCLEOTIDE SEQUENCE [LARGE SCALE GENOMIC DNA]</scope>
    <source>
        <strain evidence="5">HS4635</strain>
    </source>
</reference>
<dbReference type="InterPro" id="IPR003680">
    <property type="entry name" value="Flavodoxin_fold"/>
</dbReference>
<dbReference type="InterPro" id="IPR051545">
    <property type="entry name" value="NAD(P)H_dehydrogenase_qn"/>
</dbReference>
<dbReference type="AlphaFoldDB" id="A0A328C0U6"/>
<feature type="domain" description="Flavodoxin-like fold" evidence="3">
    <location>
        <begin position="1"/>
        <end position="169"/>
    </location>
</feature>
<evidence type="ECO:0000256" key="2">
    <source>
        <dbReference type="ARBA" id="ARBA00023002"/>
    </source>
</evidence>
<proteinExistence type="inferred from homology"/>
<evidence type="ECO:0000259" key="3">
    <source>
        <dbReference type="Pfam" id="PF02525"/>
    </source>
</evidence>
<name>A0A328C0U6_9PAST</name>
<dbReference type="OrthoDB" id="9798454at2"/>
<dbReference type="RefSeq" id="WP_111750000.1">
    <property type="nucleotide sequence ID" value="NZ_PTPX01000013.1"/>
</dbReference>
<comment type="similarity">
    <text evidence="1">Belongs to the NAD(P)H dehydrogenase (quinone) family.</text>
</comment>
<organism evidence="4 5">
    <name type="scientific">Glaesserella australis</name>
    <dbReference type="NCBI Taxonomy" id="2094024"/>
    <lineage>
        <taxon>Bacteria</taxon>
        <taxon>Pseudomonadati</taxon>
        <taxon>Pseudomonadota</taxon>
        <taxon>Gammaproteobacteria</taxon>
        <taxon>Pasteurellales</taxon>
        <taxon>Pasteurellaceae</taxon>
        <taxon>Glaesserella</taxon>
    </lineage>
</organism>